<feature type="transmembrane region" description="Helical" evidence="2">
    <location>
        <begin position="126"/>
        <end position="146"/>
    </location>
</feature>
<gene>
    <name evidence="3" type="ORF">AFA91_13900</name>
</gene>
<feature type="transmembrane region" description="Helical" evidence="2">
    <location>
        <begin position="101"/>
        <end position="120"/>
    </location>
</feature>
<evidence type="ECO:0000313" key="4">
    <source>
        <dbReference type="Proteomes" id="UP000062255"/>
    </source>
</evidence>
<keyword evidence="2" id="KW-0472">Membrane</keyword>
<sequence>MTDVANVTSDSAAEPPAQDSPPPAEPAASPVGDGATEPVATPSGRRTWSMPKSPISREQADQAGRAALKAGSAVGRFLADVGRYTARCVAQLGRAIEAVPVTLRLFVFAAIVMLLGIVGATASNDALGLLCTAVVIPVCAATLGVLGQRWYSGLRDQPARQTSGQAAAPSDLQRSVEYVDKKLAVALTAMGTERHQQAVISLFQAKTALELTLGTEQDSATFFEMPAPADDHPLRPRIRVGSKTQLRESNSLVAS</sequence>
<evidence type="ECO:0000256" key="2">
    <source>
        <dbReference type="SAM" id="Phobius"/>
    </source>
</evidence>
<accession>A0A0K0X5P3</accession>
<evidence type="ECO:0000313" key="3">
    <source>
        <dbReference type="EMBL" id="AKS32795.1"/>
    </source>
</evidence>
<dbReference type="PATRIC" id="fig|134601.6.peg.2882"/>
<dbReference type="Proteomes" id="UP000062255">
    <property type="component" value="Chromosome"/>
</dbReference>
<feature type="region of interest" description="Disordered" evidence="1">
    <location>
        <begin position="1"/>
        <end position="61"/>
    </location>
</feature>
<protein>
    <submittedName>
        <fullName evidence="3">Uncharacterized protein</fullName>
    </submittedName>
</protein>
<dbReference type="STRING" id="134601.AFA91_13900"/>
<proteinExistence type="predicted"/>
<organism evidence="3 4">
    <name type="scientific">Mycolicibacterium goodii</name>
    <name type="common">Mycobacterium goodii</name>
    <dbReference type="NCBI Taxonomy" id="134601"/>
    <lineage>
        <taxon>Bacteria</taxon>
        <taxon>Bacillati</taxon>
        <taxon>Actinomycetota</taxon>
        <taxon>Actinomycetes</taxon>
        <taxon>Mycobacteriales</taxon>
        <taxon>Mycobacteriaceae</taxon>
        <taxon>Mycolicibacterium</taxon>
    </lineage>
</organism>
<dbReference type="AlphaFoldDB" id="A0A0K0X5P3"/>
<evidence type="ECO:0000256" key="1">
    <source>
        <dbReference type="SAM" id="MobiDB-lite"/>
    </source>
</evidence>
<reference evidence="3 4" key="1">
    <citation type="submission" date="2015-07" db="EMBL/GenBank/DDBJ databases">
        <title>Complete genome sequence of Mycobacterium goodii X7B, a facultative thermophilic biodesulfurizing bacterium.</title>
        <authorList>
            <person name="Yu B."/>
            <person name="Li F."/>
            <person name="Xu P."/>
        </authorList>
    </citation>
    <scope>NUCLEOTIDE SEQUENCE [LARGE SCALE GENOMIC DNA]</scope>
    <source>
        <strain evidence="3 4">X7B</strain>
    </source>
</reference>
<dbReference type="KEGG" id="mgo:AFA91_13900"/>
<keyword evidence="2" id="KW-0812">Transmembrane</keyword>
<keyword evidence="2" id="KW-1133">Transmembrane helix</keyword>
<dbReference type="EMBL" id="CP012150">
    <property type="protein sequence ID" value="AKS32795.1"/>
    <property type="molecule type" value="Genomic_DNA"/>
</dbReference>
<name>A0A0K0X5P3_MYCGD</name>
<dbReference type="OrthoDB" id="4706329at2"/>